<organism evidence="1 2">
    <name type="scientific">Cordylochernes scorpioides</name>
    <dbReference type="NCBI Taxonomy" id="51811"/>
    <lineage>
        <taxon>Eukaryota</taxon>
        <taxon>Metazoa</taxon>
        <taxon>Ecdysozoa</taxon>
        <taxon>Arthropoda</taxon>
        <taxon>Chelicerata</taxon>
        <taxon>Arachnida</taxon>
        <taxon>Pseudoscorpiones</taxon>
        <taxon>Cheliferoidea</taxon>
        <taxon>Chernetidae</taxon>
        <taxon>Cordylochernes</taxon>
    </lineage>
</organism>
<dbReference type="Proteomes" id="UP001235939">
    <property type="component" value="Chromosome 15"/>
</dbReference>
<reference evidence="1 2" key="1">
    <citation type="submission" date="2022-01" db="EMBL/GenBank/DDBJ databases">
        <title>A chromosomal length assembly of Cordylochernes scorpioides.</title>
        <authorList>
            <person name="Zeh D."/>
            <person name="Zeh J."/>
        </authorList>
    </citation>
    <scope>NUCLEOTIDE SEQUENCE [LARGE SCALE GENOMIC DNA]</scope>
    <source>
        <strain evidence="1">IN4F17</strain>
        <tissue evidence="1">Whole Body</tissue>
    </source>
</reference>
<gene>
    <name evidence="1" type="ORF">LAZ67_15000338</name>
</gene>
<accession>A0ABY6LC41</accession>
<name>A0ABY6LC41_9ARAC</name>
<protein>
    <submittedName>
        <fullName evidence="1">Uncharacterized protein</fullName>
    </submittedName>
</protein>
<dbReference type="EMBL" id="CP092877">
    <property type="protein sequence ID" value="UYV77285.1"/>
    <property type="molecule type" value="Genomic_DNA"/>
</dbReference>
<keyword evidence="2" id="KW-1185">Reference proteome</keyword>
<evidence type="ECO:0000313" key="1">
    <source>
        <dbReference type="EMBL" id="UYV77285.1"/>
    </source>
</evidence>
<evidence type="ECO:0000313" key="2">
    <source>
        <dbReference type="Proteomes" id="UP001235939"/>
    </source>
</evidence>
<proteinExistence type="predicted"/>
<sequence length="108" mass="12290">MLQKYQKRIPPAHTPPGRQTVDHLLFSCPAYHFHRTKHYKGMAIHPDGTRTYKTCNNCPGVELTPTHIFSCLAMAAALQKIDMDPEQKLYTPKIVDIETAVIEMRGDI</sequence>